<proteinExistence type="predicted"/>
<organism evidence="1 2">
    <name type="scientific">Dioscorea zingiberensis</name>
    <dbReference type="NCBI Taxonomy" id="325984"/>
    <lineage>
        <taxon>Eukaryota</taxon>
        <taxon>Viridiplantae</taxon>
        <taxon>Streptophyta</taxon>
        <taxon>Embryophyta</taxon>
        <taxon>Tracheophyta</taxon>
        <taxon>Spermatophyta</taxon>
        <taxon>Magnoliopsida</taxon>
        <taxon>Liliopsida</taxon>
        <taxon>Dioscoreales</taxon>
        <taxon>Dioscoreaceae</taxon>
        <taxon>Dioscorea</taxon>
    </lineage>
</organism>
<dbReference type="PANTHER" id="PTHR36355">
    <property type="entry name" value="EXPRESSED PROTEIN"/>
    <property type="match status" value="1"/>
</dbReference>
<gene>
    <name evidence="1" type="ORF">J5N97_021734</name>
</gene>
<dbReference type="PANTHER" id="PTHR36355:SF1">
    <property type="entry name" value="EXPRESSED PROTEIN"/>
    <property type="match status" value="1"/>
</dbReference>
<evidence type="ECO:0000313" key="2">
    <source>
        <dbReference type="Proteomes" id="UP001085076"/>
    </source>
</evidence>
<reference evidence="1" key="1">
    <citation type="submission" date="2021-03" db="EMBL/GenBank/DDBJ databases">
        <authorList>
            <person name="Li Z."/>
            <person name="Yang C."/>
        </authorList>
    </citation>
    <scope>NUCLEOTIDE SEQUENCE</scope>
    <source>
        <strain evidence="1">Dzin_1.0</strain>
        <tissue evidence="1">Leaf</tissue>
    </source>
</reference>
<dbReference type="EMBL" id="JAGGNH010000006">
    <property type="protein sequence ID" value="KAJ0968857.1"/>
    <property type="molecule type" value="Genomic_DNA"/>
</dbReference>
<keyword evidence="2" id="KW-1185">Reference proteome</keyword>
<dbReference type="Proteomes" id="UP001085076">
    <property type="component" value="Miscellaneous, Linkage group lg06"/>
</dbReference>
<sequence length="160" mass="17446">MASPPPPPSCTVQRVTKASSDQLLRKFAELESDSPAGARKPQLLLGPIVRKKRSNKVISALGAREIRASSTALDAPIARRRISGNRAEWNSLLPLSSRRSKSLVRKLGIGRSDSGNRDIAGIACILAALEKTWRRTIEGASRMFVEKHCNTHVRLISDAV</sequence>
<dbReference type="OrthoDB" id="1731546at2759"/>
<dbReference type="AlphaFoldDB" id="A0A9D5C8V7"/>
<name>A0A9D5C8V7_9LILI</name>
<comment type="caution">
    <text evidence="1">The sequence shown here is derived from an EMBL/GenBank/DDBJ whole genome shotgun (WGS) entry which is preliminary data.</text>
</comment>
<evidence type="ECO:0000313" key="1">
    <source>
        <dbReference type="EMBL" id="KAJ0968857.1"/>
    </source>
</evidence>
<accession>A0A9D5C8V7</accession>
<protein>
    <submittedName>
        <fullName evidence="1">Uncharacterized protein</fullName>
    </submittedName>
</protein>
<reference evidence="1" key="2">
    <citation type="journal article" date="2022" name="Hortic Res">
        <title>The genome of Dioscorea zingiberensis sheds light on the biosynthesis, origin and evolution of the medicinally important diosgenin saponins.</title>
        <authorList>
            <person name="Li Y."/>
            <person name="Tan C."/>
            <person name="Li Z."/>
            <person name="Guo J."/>
            <person name="Li S."/>
            <person name="Chen X."/>
            <person name="Wang C."/>
            <person name="Dai X."/>
            <person name="Yang H."/>
            <person name="Song W."/>
            <person name="Hou L."/>
            <person name="Xu J."/>
            <person name="Tong Z."/>
            <person name="Xu A."/>
            <person name="Yuan X."/>
            <person name="Wang W."/>
            <person name="Yang Q."/>
            <person name="Chen L."/>
            <person name="Sun Z."/>
            <person name="Wang K."/>
            <person name="Pan B."/>
            <person name="Chen J."/>
            <person name="Bao Y."/>
            <person name="Liu F."/>
            <person name="Qi X."/>
            <person name="Gang D.R."/>
            <person name="Wen J."/>
            <person name="Li J."/>
        </authorList>
    </citation>
    <scope>NUCLEOTIDE SEQUENCE</scope>
    <source>
        <strain evidence="1">Dzin_1.0</strain>
    </source>
</reference>